<organism evidence="6">
    <name type="scientific">marine metagenome</name>
    <dbReference type="NCBI Taxonomy" id="408172"/>
    <lineage>
        <taxon>unclassified sequences</taxon>
        <taxon>metagenomes</taxon>
        <taxon>ecological metagenomes</taxon>
    </lineage>
</organism>
<feature type="domain" description="Histidine kinase" evidence="5">
    <location>
        <begin position="1"/>
        <end position="73"/>
    </location>
</feature>
<gene>
    <name evidence="6" type="ORF">METZ01_LOCUS393153</name>
</gene>
<evidence type="ECO:0000256" key="3">
    <source>
        <dbReference type="ARBA" id="ARBA00022679"/>
    </source>
</evidence>
<evidence type="ECO:0000256" key="1">
    <source>
        <dbReference type="ARBA" id="ARBA00000085"/>
    </source>
</evidence>
<dbReference type="GO" id="GO:0009927">
    <property type="term" value="F:histidine phosphotransfer kinase activity"/>
    <property type="evidence" value="ECO:0007669"/>
    <property type="project" value="TreeGrafter"/>
</dbReference>
<dbReference type="EMBL" id="UINC01148428">
    <property type="protein sequence ID" value="SVD40299.1"/>
    <property type="molecule type" value="Genomic_DNA"/>
</dbReference>
<comment type="catalytic activity">
    <reaction evidence="1">
        <text>ATP + protein L-histidine = ADP + protein N-phospho-L-histidine.</text>
        <dbReference type="EC" id="2.7.13.3"/>
    </reaction>
</comment>
<dbReference type="InterPro" id="IPR003594">
    <property type="entry name" value="HATPase_dom"/>
</dbReference>
<feature type="non-terminal residue" evidence="6">
    <location>
        <position position="1"/>
    </location>
</feature>
<dbReference type="Pfam" id="PF02518">
    <property type="entry name" value="HATPase_c"/>
    <property type="match status" value="1"/>
</dbReference>
<dbReference type="InterPro" id="IPR004358">
    <property type="entry name" value="Sig_transdc_His_kin-like_C"/>
</dbReference>
<dbReference type="SUPFAM" id="SSF55874">
    <property type="entry name" value="ATPase domain of HSP90 chaperone/DNA topoisomerase II/histidine kinase"/>
    <property type="match status" value="1"/>
</dbReference>
<evidence type="ECO:0000259" key="5">
    <source>
        <dbReference type="PROSITE" id="PS50109"/>
    </source>
</evidence>
<dbReference type="InterPro" id="IPR036890">
    <property type="entry name" value="HATPase_C_sf"/>
</dbReference>
<proteinExistence type="predicted"/>
<sequence>VDQLRRGDSGIGMTDKQMDRLFEAFTQAETPTKRRFGGLGITRHFCGMMGGTLLVASEPGKGSILTMKLPGGCG</sequence>
<keyword evidence="4" id="KW-0418">Kinase</keyword>
<reference evidence="6" key="1">
    <citation type="submission" date="2018-05" db="EMBL/GenBank/DDBJ databases">
        <authorList>
            <person name="Lanie J.A."/>
            <person name="Ng W.-L."/>
            <person name="Kazmierczak K.M."/>
            <person name="Andrzejewski T.M."/>
            <person name="Davidsen T.M."/>
            <person name="Wayne K.J."/>
            <person name="Tettelin H."/>
            <person name="Glass J.I."/>
            <person name="Rusch D."/>
            <person name="Podicherti R."/>
            <person name="Tsui H.-C.T."/>
            <person name="Winkler M.E."/>
        </authorList>
    </citation>
    <scope>NUCLEOTIDE SEQUENCE</scope>
</reference>
<dbReference type="PRINTS" id="PR00344">
    <property type="entry name" value="BCTRLSENSOR"/>
</dbReference>
<keyword evidence="3" id="KW-0808">Transferase</keyword>
<dbReference type="AlphaFoldDB" id="A0A382V1F7"/>
<dbReference type="PANTHER" id="PTHR43047">
    <property type="entry name" value="TWO-COMPONENT HISTIDINE PROTEIN KINASE"/>
    <property type="match status" value="1"/>
</dbReference>
<dbReference type="PROSITE" id="PS50109">
    <property type="entry name" value="HIS_KIN"/>
    <property type="match status" value="1"/>
</dbReference>
<dbReference type="GO" id="GO:0000155">
    <property type="term" value="F:phosphorelay sensor kinase activity"/>
    <property type="evidence" value="ECO:0007669"/>
    <property type="project" value="TreeGrafter"/>
</dbReference>
<dbReference type="EC" id="2.7.13.3" evidence="2"/>
<dbReference type="InterPro" id="IPR005467">
    <property type="entry name" value="His_kinase_dom"/>
</dbReference>
<name>A0A382V1F7_9ZZZZ</name>
<dbReference type="PANTHER" id="PTHR43047:SF72">
    <property type="entry name" value="OSMOSENSING HISTIDINE PROTEIN KINASE SLN1"/>
    <property type="match status" value="1"/>
</dbReference>
<accession>A0A382V1F7</accession>
<evidence type="ECO:0000256" key="4">
    <source>
        <dbReference type="ARBA" id="ARBA00022777"/>
    </source>
</evidence>
<evidence type="ECO:0000313" key="6">
    <source>
        <dbReference type="EMBL" id="SVD40299.1"/>
    </source>
</evidence>
<evidence type="ECO:0000256" key="2">
    <source>
        <dbReference type="ARBA" id="ARBA00012438"/>
    </source>
</evidence>
<dbReference type="GO" id="GO:0005886">
    <property type="term" value="C:plasma membrane"/>
    <property type="evidence" value="ECO:0007669"/>
    <property type="project" value="TreeGrafter"/>
</dbReference>
<protein>
    <recommendedName>
        <fullName evidence="2">histidine kinase</fullName>
        <ecNumber evidence="2">2.7.13.3</ecNumber>
    </recommendedName>
</protein>
<dbReference type="Gene3D" id="3.30.565.10">
    <property type="entry name" value="Histidine kinase-like ATPase, C-terminal domain"/>
    <property type="match status" value="1"/>
</dbReference>